<evidence type="ECO:0000313" key="12">
    <source>
        <dbReference type="Proteomes" id="UP000694888"/>
    </source>
</evidence>
<keyword evidence="4 10" id="KW-1133">Transmembrane helix</keyword>
<keyword evidence="3 10" id="KW-0812">Transmembrane</keyword>
<dbReference type="GeneID" id="101853487"/>
<dbReference type="SUPFAM" id="SSF81321">
    <property type="entry name" value="Family A G protein-coupled receptor-like"/>
    <property type="match status" value="1"/>
</dbReference>
<evidence type="ECO:0000256" key="2">
    <source>
        <dbReference type="ARBA" id="ARBA00022475"/>
    </source>
</evidence>
<feature type="transmembrane region" description="Helical" evidence="10">
    <location>
        <begin position="170"/>
        <end position="192"/>
    </location>
</feature>
<feature type="transmembrane region" description="Helical" evidence="10">
    <location>
        <begin position="91"/>
        <end position="115"/>
    </location>
</feature>
<dbReference type="InterPro" id="IPR000276">
    <property type="entry name" value="GPCR_Rhodpsn"/>
</dbReference>
<sequence length="478" mass="53145">MSVPTSQSADLMSAEFPPSDRSADPHQRAQQAVEVFYDYNNTEMFHPRAFERGFVTSAKVGITLCVLAILANLMLFVFLCSSRKLRLQYLYIQILSIALADLGFVVMVDSFTVYFELTPWRLGAAFCKTWMLLDVALPAVSLLALLLLNVDRVLFTYSTSCYQYLLRRPVVRVLVVVFPWVFTCVVVCSLWLGFPAVEPRDEVCIYGITQAANNASSWLTVFLPSLTILVLLIFVFIAVIGEMPSSAYAMTRQPTFPGRGGLCPVAEPGHRSDRDGAESRFRLEGGAGVSTSHLQSCGRKQRRFVAALLAVDFITLAITLPYSAFSLVSPVCTDVQSCDSLQTLFQTLSWMRSSVACVRPILLILLTDIYRNFKRLIRRWYIRRVTGGLEPANSSDSSERSRRHSHDPSASDGREMVSFARLAAPKICVHRGRDESTTTSMMTPPQSPYLAQSALPHLGAKNNHIVHNLLASEEGTCV</sequence>
<feature type="transmembrane region" description="Helical" evidence="10">
    <location>
        <begin position="60"/>
        <end position="79"/>
    </location>
</feature>
<keyword evidence="6 10" id="KW-0472">Membrane</keyword>
<evidence type="ECO:0000256" key="3">
    <source>
        <dbReference type="ARBA" id="ARBA00022692"/>
    </source>
</evidence>
<proteinExistence type="predicted"/>
<feature type="compositionally biased region" description="Polar residues" evidence="9">
    <location>
        <begin position="1"/>
        <end position="10"/>
    </location>
</feature>
<evidence type="ECO:0000256" key="6">
    <source>
        <dbReference type="ARBA" id="ARBA00023136"/>
    </source>
</evidence>
<evidence type="ECO:0000256" key="9">
    <source>
        <dbReference type="SAM" id="MobiDB-lite"/>
    </source>
</evidence>
<dbReference type="Proteomes" id="UP000694888">
    <property type="component" value="Unplaced"/>
</dbReference>
<evidence type="ECO:0000313" key="13">
    <source>
        <dbReference type="RefSeq" id="XP_005106776.1"/>
    </source>
</evidence>
<organism evidence="12 13">
    <name type="scientific">Aplysia californica</name>
    <name type="common">California sea hare</name>
    <dbReference type="NCBI Taxonomy" id="6500"/>
    <lineage>
        <taxon>Eukaryota</taxon>
        <taxon>Metazoa</taxon>
        <taxon>Spiralia</taxon>
        <taxon>Lophotrochozoa</taxon>
        <taxon>Mollusca</taxon>
        <taxon>Gastropoda</taxon>
        <taxon>Heterobranchia</taxon>
        <taxon>Euthyneura</taxon>
        <taxon>Tectipleura</taxon>
        <taxon>Aplysiida</taxon>
        <taxon>Aplysioidea</taxon>
        <taxon>Aplysiidae</taxon>
        <taxon>Aplysia</taxon>
    </lineage>
</organism>
<comment type="subcellular location">
    <subcellularLocation>
        <location evidence="1">Cell membrane</location>
        <topology evidence="1">Multi-pass membrane protein</topology>
    </subcellularLocation>
</comment>
<dbReference type="Gene3D" id="1.20.1070.10">
    <property type="entry name" value="Rhodopsin 7-helix transmembrane proteins"/>
    <property type="match status" value="1"/>
</dbReference>
<dbReference type="PANTHER" id="PTHR24229">
    <property type="entry name" value="NEUROPEPTIDES RECEPTOR"/>
    <property type="match status" value="1"/>
</dbReference>
<dbReference type="RefSeq" id="XP_005106776.1">
    <property type="nucleotide sequence ID" value="XM_005106719.3"/>
</dbReference>
<evidence type="ECO:0000256" key="7">
    <source>
        <dbReference type="ARBA" id="ARBA00023170"/>
    </source>
</evidence>
<evidence type="ECO:0000256" key="4">
    <source>
        <dbReference type="ARBA" id="ARBA00022989"/>
    </source>
</evidence>
<keyword evidence="7" id="KW-0675">Receptor</keyword>
<keyword evidence="12" id="KW-1185">Reference proteome</keyword>
<keyword evidence="8" id="KW-0807">Transducer</keyword>
<evidence type="ECO:0000259" key="11">
    <source>
        <dbReference type="PROSITE" id="PS50262"/>
    </source>
</evidence>
<feature type="transmembrane region" description="Helical" evidence="10">
    <location>
        <begin position="218"/>
        <end position="240"/>
    </location>
</feature>
<feature type="region of interest" description="Disordered" evidence="9">
    <location>
        <begin position="1"/>
        <end position="24"/>
    </location>
</feature>
<evidence type="ECO:0000256" key="5">
    <source>
        <dbReference type="ARBA" id="ARBA00023040"/>
    </source>
</evidence>
<keyword evidence="5" id="KW-0297">G-protein coupled receptor</keyword>
<gene>
    <name evidence="13" type="primary">LOC101853487</name>
</gene>
<evidence type="ECO:0000256" key="8">
    <source>
        <dbReference type="ARBA" id="ARBA00023224"/>
    </source>
</evidence>
<feature type="transmembrane region" description="Helical" evidence="10">
    <location>
        <begin position="304"/>
        <end position="325"/>
    </location>
</feature>
<name>A0ABM0K1V8_APLCA</name>
<feature type="region of interest" description="Disordered" evidence="9">
    <location>
        <begin position="390"/>
        <end position="413"/>
    </location>
</feature>
<dbReference type="PANTHER" id="PTHR24229:SF40">
    <property type="entry name" value="ALLATOSTATIN C RECEPTOR 1-RELATED"/>
    <property type="match status" value="1"/>
</dbReference>
<keyword evidence="2" id="KW-1003">Cell membrane</keyword>
<feature type="domain" description="G-protein coupled receptors family 1 profile" evidence="11">
    <location>
        <begin position="71"/>
        <end position="363"/>
    </location>
</feature>
<protein>
    <submittedName>
        <fullName evidence="13">5-hydroxytryptamine receptor 2A-like</fullName>
    </submittedName>
</protein>
<evidence type="ECO:0000256" key="10">
    <source>
        <dbReference type="SAM" id="Phobius"/>
    </source>
</evidence>
<dbReference type="PROSITE" id="PS50262">
    <property type="entry name" value="G_PROTEIN_RECEP_F1_2"/>
    <property type="match status" value="1"/>
</dbReference>
<evidence type="ECO:0000256" key="1">
    <source>
        <dbReference type="ARBA" id="ARBA00004651"/>
    </source>
</evidence>
<feature type="transmembrane region" description="Helical" evidence="10">
    <location>
        <begin position="130"/>
        <end position="150"/>
    </location>
</feature>
<feature type="transmembrane region" description="Helical" evidence="10">
    <location>
        <begin position="350"/>
        <end position="370"/>
    </location>
</feature>
<reference evidence="13" key="1">
    <citation type="submission" date="2025-08" db="UniProtKB">
        <authorList>
            <consortium name="RefSeq"/>
        </authorList>
    </citation>
    <scope>IDENTIFICATION</scope>
</reference>
<dbReference type="Pfam" id="PF00001">
    <property type="entry name" value="7tm_1"/>
    <property type="match status" value="1"/>
</dbReference>
<accession>A0ABM0K1V8</accession>
<dbReference type="InterPro" id="IPR017452">
    <property type="entry name" value="GPCR_Rhodpsn_7TM"/>
</dbReference>